<reference evidence="8 9" key="1">
    <citation type="journal article" date="2024" name="BMC Genomics">
        <title>Genome assembly of redclaw crayfish (Cherax quadricarinatus) provides insights into its immune adaptation and hypoxia tolerance.</title>
        <authorList>
            <person name="Liu Z."/>
            <person name="Zheng J."/>
            <person name="Li H."/>
            <person name="Fang K."/>
            <person name="Wang S."/>
            <person name="He J."/>
            <person name="Zhou D."/>
            <person name="Weng S."/>
            <person name="Chi M."/>
            <person name="Gu Z."/>
            <person name="He J."/>
            <person name="Li F."/>
            <person name="Wang M."/>
        </authorList>
    </citation>
    <scope>NUCLEOTIDE SEQUENCE [LARGE SCALE GENOMIC DNA]</scope>
    <source>
        <strain evidence="8">ZL_2023a</strain>
    </source>
</reference>
<dbReference type="InterPro" id="IPR020471">
    <property type="entry name" value="AKR"/>
</dbReference>
<dbReference type="CDD" id="cd19136">
    <property type="entry name" value="AKR_DrGR-like"/>
    <property type="match status" value="1"/>
</dbReference>
<dbReference type="Pfam" id="PF00248">
    <property type="entry name" value="Aldo_ket_red"/>
    <property type="match status" value="1"/>
</dbReference>
<dbReference type="Gene3D" id="3.20.20.100">
    <property type="entry name" value="NADP-dependent oxidoreductase domain"/>
    <property type="match status" value="1"/>
</dbReference>
<dbReference type="InterPro" id="IPR036812">
    <property type="entry name" value="NAD(P)_OxRdtase_dom_sf"/>
</dbReference>
<evidence type="ECO:0000256" key="3">
    <source>
        <dbReference type="ARBA" id="ARBA00023002"/>
    </source>
</evidence>
<dbReference type="PANTHER" id="PTHR43827">
    <property type="entry name" value="2,5-DIKETO-D-GLUCONIC ACID REDUCTASE"/>
    <property type="match status" value="1"/>
</dbReference>
<keyword evidence="3" id="KW-0560">Oxidoreductase</keyword>
<feature type="site" description="Lowers pKa of active site Tyr" evidence="6">
    <location>
        <position position="79"/>
    </location>
</feature>
<proteinExistence type="inferred from homology"/>
<evidence type="ECO:0000256" key="4">
    <source>
        <dbReference type="PIRSR" id="PIRSR000097-1"/>
    </source>
</evidence>
<protein>
    <recommendedName>
        <fullName evidence="7">NADP-dependent oxidoreductase domain-containing protein</fullName>
    </recommendedName>
</protein>
<evidence type="ECO:0000256" key="5">
    <source>
        <dbReference type="PIRSR" id="PIRSR000097-2"/>
    </source>
</evidence>
<comment type="caution">
    <text evidence="8">The sequence shown here is derived from an EMBL/GenBank/DDBJ whole genome shotgun (WGS) entry which is preliminary data.</text>
</comment>
<dbReference type="PIRSF" id="PIRSF000097">
    <property type="entry name" value="AKR"/>
    <property type="match status" value="1"/>
</dbReference>
<sequence>MQEAVALSNGVCMPLVGFGTYRIRGRETIFSVIKAALQAGYRSIDTAAVYGNESDIGEALQQCMPELGLTRKDIFITSKLSPCDQGREECKQAFSLSLCNLKLDYLDLFLIHWPGVHKLKPDDPRNRELRNQSWASLEEIYKSGKVRAIGVSNYTVSHLEDLQHATVLPHVNQVEYHPHYLQKELKQFCKSQGIHFQAYSSLGTTVKENPLLQDPSVIRLANKHSCSPAQILLYWATQQGVSVLPKSTNEEHIRENIQLNFELSTEDLGALSNININS</sequence>
<evidence type="ECO:0000256" key="1">
    <source>
        <dbReference type="ARBA" id="ARBA00007905"/>
    </source>
</evidence>
<dbReference type="PRINTS" id="PR00069">
    <property type="entry name" value="ALDKETRDTASE"/>
</dbReference>
<evidence type="ECO:0000313" key="9">
    <source>
        <dbReference type="Proteomes" id="UP001445076"/>
    </source>
</evidence>
<evidence type="ECO:0000256" key="2">
    <source>
        <dbReference type="ARBA" id="ARBA00022857"/>
    </source>
</evidence>
<dbReference type="EMBL" id="JARKIK010000018">
    <property type="protein sequence ID" value="KAK8746168.1"/>
    <property type="molecule type" value="Genomic_DNA"/>
</dbReference>
<dbReference type="AlphaFoldDB" id="A0AAW0Y3I6"/>
<keyword evidence="2" id="KW-0521">NADP</keyword>
<dbReference type="GO" id="GO:0016616">
    <property type="term" value="F:oxidoreductase activity, acting on the CH-OH group of donors, NAD or NADP as acceptor"/>
    <property type="evidence" value="ECO:0007669"/>
    <property type="project" value="UniProtKB-ARBA"/>
</dbReference>
<comment type="similarity">
    <text evidence="1">Belongs to the aldo/keto reductase family.</text>
</comment>
<dbReference type="PANTHER" id="PTHR43827:SF3">
    <property type="entry name" value="NADP-DEPENDENT OXIDOREDUCTASE DOMAIN-CONTAINING PROTEIN"/>
    <property type="match status" value="1"/>
</dbReference>
<dbReference type="Proteomes" id="UP001445076">
    <property type="component" value="Unassembled WGS sequence"/>
</dbReference>
<reference evidence="8" key="2">
    <citation type="submission" date="2024-01" db="EMBL/GenBank/DDBJ databases">
        <authorList>
            <person name="He J."/>
            <person name="Wang M."/>
            <person name="Zheng J."/>
            <person name="Liu Z."/>
        </authorList>
    </citation>
    <scope>NUCLEOTIDE SEQUENCE</scope>
    <source>
        <strain evidence="8">ZL_2023a</strain>
        <tissue evidence="8">Muscle</tissue>
    </source>
</reference>
<feature type="domain" description="NADP-dependent oxidoreductase" evidence="7">
    <location>
        <begin position="16"/>
        <end position="275"/>
    </location>
</feature>
<dbReference type="PROSITE" id="PS00798">
    <property type="entry name" value="ALDOKETO_REDUCTASE_1"/>
    <property type="match status" value="1"/>
</dbReference>
<gene>
    <name evidence="8" type="ORF">OTU49_017279</name>
</gene>
<accession>A0AAW0Y3I6</accession>
<dbReference type="SUPFAM" id="SSF51430">
    <property type="entry name" value="NAD(P)-linked oxidoreductase"/>
    <property type="match status" value="1"/>
</dbReference>
<keyword evidence="9" id="KW-1185">Reference proteome</keyword>
<dbReference type="InterPro" id="IPR018170">
    <property type="entry name" value="Aldo/ket_reductase_CS"/>
</dbReference>
<evidence type="ECO:0000313" key="8">
    <source>
        <dbReference type="EMBL" id="KAK8746168.1"/>
    </source>
</evidence>
<dbReference type="InterPro" id="IPR023210">
    <property type="entry name" value="NADP_OxRdtase_dom"/>
</dbReference>
<feature type="binding site" evidence="5">
    <location>
        <position position="112"/>
    </location>
    <ligand>
        <name>substrate</name>
    </ligand>
</feature>
<dbReference type="EMBL" id="JARKIK010000018">
    <property type="protein sequence ID" value="KAK8746167.1"/>
    <property type="molecule type" value="Genomic_DNA"/>
</dbReference>
<dbReference type="PROSITE" id="PS00062">
    <property type="entry name" value="ALDOKETO_REDUCTASE_2"/>
    <property type="match status" value="1"/>
</dbReference>
<dbReference type="FunFam" id="3.20.20.100:FF:000002">
    <property type="entry name" value="2,5-diketo-D-gluconic acid reductase A"/>
    <property type="match status" value="1"/>
</dbReference>
<feature type="active site" description="Proton donor" evidence="4">
    <location>
        <position position="50"/>
    </location>
</feature>
<organism evidence="8 9">
    <name type="scientific">Cherax quadricarinatus</name>
    <name type="common">Australian red claw crayfish</name>
    <dbReference type="NCBI Taxonomy" id="27406"/>
    <lineage>
        <taxon>Eukaryota</taxon>
        <taxon>Metazoa</taxon>
        <taxon>Ecdysozoa</taxon>
        <taxon>Arthropoda</taxon>
        <taxon>Crustacea</taxon>
        <taxon>Multicrustacea</taxon>
        <taxon>Malacostraca</taxon>
        <taxon>Eumalacostraca</taxon>
        <taxon>Eucarida</taxon>
        <taxon>Decapoda</taxon>
        <taxon>Pleocyemata</taxon>
        <taxon>Astacidea</taxon>
        <taxon>Parastacoidea</taxon>
        <taxon>Parastacidae</taxon>
        <taxon>Cherax</taxon>
    </lineage>
</organism>
<evidence type="ECO:0000256" key="6">
    <source>
        <dbReference type="PIRSR" id="PIRSR000097-3"/>
    </source>
</evidence>
<name>A0AAW0Y3I6_CHEQU</name>
<evidence type="ECO:0000259" key="7">
    <source>
        <dbReference type="Pfam" id="PF00248"/>
    </source>
</evidence>